<sequence>MKPEKLKLLPYLKVFFLPAVLIALLTGAFNLLSFDRLHEDHLAVGAQSMQDLERINTVTAFNQNVAATQHQVTELLDAVSAGRIDAANAYRQRTALIKRLPELEQAFEGLRQFEDEQNYLKAKEDFAAYKRFILEATDLAVVEPRSALHSAYLAANRYLYLSEHTRDIVRGVTDRSLARNEAREQAFHAHAVQNMLISGILIVALMAVWFLLIHRLSTRLMTVGAALDGLSRGEVDPQTLPGVERMAAQKSSMLQGLAAAVLVFRETMLVRRQAEYDLGERIKEITCLYDVTRLTEDTHAPLDEVLEEVARRLPAAMRYPEIAIGCVDFHGVRYGALPNGERLAVPIGAMPDSRDQIAITYVGPLPADAGAAFLDEERALFETLANRLASVLERRQTQQALTKAHRALSTANRCSQTLIHAQSEPQLIDDFCRLSVDAGGYPMAWFGLLPDETPEEALEKVPQGAGTTLHSVVAYGAGSDRSETAALFGDGRIFGLEPARVALRESRTVIVQDTDIDPMFAPWRDAARQRGYRAVIALPLRDEAGACFGVFNLCAAEHDAFDREEVALLESLVDDLAYGIRNMRLQQAMRDNHALTQAVIDQAPDAIELTDPTTLRFLDANEASCRMLGYTREEHLAQTVSDIQVVLAPDELAAVQQQIIATGMSTFETHHRRKDGSLIDVRVTVRLLMQHDRDYFLAIWRDISEEKRAQAELRKLSLVVEQSPNPVVISDLDSRIEYVNPAFTRITGYTREEVVGQTPRILKSGKTPDSVYRDMWAALLRGEPWKGEFINHTRDGKEFVESAHVIPLRQADGKITNYVAVKEDITAAKRQEDQLRKLFLAVEQSPESIVITDLDARIEYVNEAFVRNTGYSREEACGLNPRVLKSGHTPSATYESMWESLSNGRPWRGELINLRKDGSEYVEFANIAPVRQEDGRITHFLAIKEDITEKKRMSDELERHREHLEALVETRTGELHAALREQNALFEAASTGIVLLIDRTIVRCNRRMDEIFGYDDGEQIGRSTRIWYADSGAYERVGDEIYPIVAQGRIDIREMPLIRKDGTPIWCRVSSRAIDIGDSGKGLVVIFEDITAEREAAEALRMAHEELRAIFDSATVGIVLTTRARIILRCNRRQEEIFGYGPGEFDGRPTRLWFPDEASYALGGGSVYDQMAHGETHTREQQMVRKDGSPVWVRITSRLLDPHDPESCALGIFEDISVERAAMEEMKNARALAEAAAQMRSDFLANMSHEIRTPMNAIIGMAHLAMKTELTSPQRDYLRKIQISSQHLLGIINDILDLSKIEAGKMVVEKIEFDLDRVFENVASLLSEKAAMQGLEFIIDVDDDIPRNLVGDPLRIGQILINYANNALKFTEHGEIAVRATVLERSSDAVLLNFSVTDTGIGLNEEQRGRLFKSFEQGDTSTTRKYGGTGLGLAICRQLAELMGGRVGVDSDLGRGSSFWFEIRLPVGTGKARILLPEPDLRNRHVLVVDDNAHARNVAVEMLQSMTFVAVAVDSGREAAAEILRASAEGHPYEIVFLDWQMPEMDGVATARKIRELNSVTQPHLVMVTAYGRDEVMKLSAEVGIEDVLIKPVTPSLIFDAVMRVLGAPRLEERSAPQPDDDPGASEFAGIRALVVEDNDLNQEVAYELLASIGFVVDIAENGAVACAQLEAALAGPEPYDIVFMDVQMPVMDGYEATRRIRQLPQCAELPIVAMTANAMSGDRERCLESGMNDHIAKPIDPDDLLDKVRRWTRRLGQAAPVEVSAAPQAPVVVAAPAAASSPIKGIDFEAGLRHAMGRRDLYESLLARFVAGQTRFAEQMEAALAQADWALAERLAHTLKGVSAQIGAPEIRADAERFEAEIRQRRPVEALQAALAAIDGKLDALLAAIRAILPERAAPAVGAEVDEVQLREVCRQLVRRLERDDFTSGSLVDANETLLRAAMGAAYPPFAEAVSNYDFSAALSQLLDFVSRVGEDLG</sequence>
<feature type="domain" description="PAC" evidence="24">
    <location>
        <begin position="905"/>
        <end position="959"/>
    </location>
</feature>
<name>A0A1G8AD54_9RHOO</name>
<evidence type="ECO:0000256" key="12">
    <source>
        <dbReference type="ARBA" id="ARBA00023012"/>
    </source>
</evidence>
<feature type="domain" description="PAS" evidence="23">
    <location>
        <begin position="592"/>
        <end position="659"/>
    </location>
</feature>
<evidence type="ECO:0000313" key="27">
    <source>
        <dbReference type="Proteomes" id="UP000198607"/>
    </source>
</evidence>
<feature type="transmembrane region" description="Helical" evidence="20">
    <location>
        <begin position="191"/>
        <end position="212"/>
    </location>
</feature>
<dbReference type="Proteomes" id="UP000198607">
    <property type="component" value="Unassembled WGS sequence"/>
</dbReference>
<organism evidence="26 27">
    <name type="scientific">Propionivibrio dicarboxylicus</name>
    <dbReference type="NCBI Taxonomy" id="83767"/>
    <lineage>
        <taxon>Bacteria</taxon>
        <taxon>Pseudomonadati</taxon>
        <taxon>Pseudomonadota</taxon>
        <taxon>Betaproteobacteria</taxon>
        <taxon>Rhodocyclales</taxon>
        <taxon>Rhodocyclaceae</taxon>
        <taxon>Propionivibrio</taxon>
    </lineage>
</organism>
<feature type="modified residue" description="4-aspartylphosphate" evidence="19">
    <location>
        <position position="1539"/>
    </location>
</feature>
<dbReference type="FunFam" id="1.10.287.130:FF:000002">
    <property type="entry name" value="Two-component osmosensing histidine kinase"/>
    <property type="match status" value="1"/>
</dbReference>
<dbReference type="InterPro" id="IPR036641">
    <property type="entry name" value="HPT_dom_sf"/>
</dbReference>
<comment type="catalytic activity">
    <reaction evidence="1">
        <text>ATP + protein L-histidine = ADP + protein N-phospho-L-histidine.</text>
        <dbReference type="EC" id="2.7.13.3"/>
    </reaction>
</comment>
<evidence type="ECO:0000256" key="3">
    <source>
        <dbReference type="ARBA" id="ARBA00012438"/>
    </source>
</evidence>
<dbReference type="PANTHER" id="PTHR45339">
    <property type="entry name" value="HYBRID SIGNAL TRANSDUCTION HISTIDINE KINASE J"/>
    <property type="match status" value="1"/>
</dbReference>
<dbReference type="Gene3D" id="1.20.120.160">
    <property type="entry name" value="HPT domain"/>
    <property type="match status" value="1"/>
</dbReference>
<feature type="transmembrane region" description="Helical" evidence="20">
    <location>
        <begin position="12"/>
        <end position="32"/>
    </location>
</feature>
<feature type="domain" description="PAS" evidence="23">
    <location>
        <begin position="834"/>
        <end position="878"/>
    </location>
</feature>
<dbReference type="SMART" id="SM00448">
    <property type="entry name" value="REC"/>
    <property type="match status" value="2"/>
</dbReference>
<dbReference type="SUPFAM" id="SSF47226">
    <property type="entry name" value="Histidine-containing phosphotransfer domain, HPT domain"/>
    <property type="match status" value="1"/>
</dbReference>
<evidence type="ECO:0000259" key="24">
    <source>
        <dbReference type="PROSITE" id="PS50113"/>
    </source>
</evidence>
<dbReference type="Gene3D" id="3.30.450.40">
    <property type="match status" value="1"/>
</dbReference>
<dbReference type="Pfam" id="PF13185">
    <property type="entry name" value="GAF_2"/>
    <property type="match status" value="1"/>
</dbReference>
<dbReference type="Gene3D" id="3.40.50.2300">
    <property type="match status" value="2"/>
</dbReference>
<dbReference type="Gene3D" id="3.30.450.20">
    <property type="entry name" value="PAS domain"/>
    <property type="match status" value="5"/>
</dbReference>
<dbReference type="SUPFAM" id="SSF55785">
    <property type="entry name" value="PYP-like sensor domain (PAS domain)"/>
    <property type="match status" value="5"/>
</dbReference>
<dbReference type="InterPro" id="IPR001789">
    <property type="entry name" value="Sig_transdc_resp-reg_receiver"/>
</dbReference>
<dbReference type="Pfam" id="PF02518">
    <property type="entry name" value="HATPase_c"/>
    <property type="match status" value="1"/>
</dbReference>
<dbReference type="NCBIfam" id="TIGR00229">
    <property type="entry name" value="sensory_box"/>
    <property type="match status" value="5"/>
</dbReference>
<feature type="domain" description="PAS" evidence="23">
    <location>
        <begin position="1103"/>
        <end position="1148"/>
    </location>
</feature>
<dbReference type="Pfam" id="PF00512">
    <property type="entry name" value="HisKA"/>
    <property type="match status" value="1"/>
</dbReference>
<keyword evidence="9" id="KW-0418">Kinase</keyword>
<evidence type="ECO:0000259" key="23">
    <source>
        <dbReference type="PROSITE" id="PS50112"/>
    </source>
</evidence>
<dbReference type="GO" id="GO:0005886">
    <property type="term" value="C:plasma membrane"/>
    <property type="evidence" value="ECO:0007669"/>
    <property type="project" value="UniProtKB-SubCell"/>
</dbReference>
<dbReference type="GO" id="GO:0005524">
    <property type="term" value="F:ATP binding"/>
    <property type="evidence" value="ECO:0007669"/>
    <property type="project" value="UniProtKB-KW"/>
</dbReference>
<reference evidence="26 27" key="1">
    <citation type="submission" date="2016-10" db="EMBL/GenBank/DDBJ databases">
        <authorList>
            <person name="de Groot N.N."/>
        </authorList>
    </citation>
    <scope>NUCLEOTIDE SEQUENCE [LARGE SCALE GENOMIC DNA]</scope>
    <source>
        <strain evidence="26 27">DSM 5885</strain>
    </source>
</reference>
<evidence type="ECO:0000256" key="6">
    <source>
        <dbReference type="ARBA" id="ARBA00022679"/>
    </source>
</evidence>
<dbReference type="SUPFAM" id="SSF55874">
    <property type="entry name" value="ATPase domain of HSP90 chaperone/DNA topoisomerase II/histidine kinase"/>
    <property type="match status" value="1"/>
</dbReference>
<comment type="function">
    <text evidence="14">Member of the two-component regulatory system BvgS/BvgA. Phosphorylates BvgA via a four-step phosphorelay in response to environmental signals.</text>
</comment>
<dbReference type="InterPro" id="IPR036097">
    <property type="entry name" value="HisK_dim/P_sf"/>
</dbReference>
<dbReference type="PRINTS" id="PR00344">
    <property type="entry name" value="BCTRLSENSOR"/>
</dbReference>
<feature type="domain" description="HPt" evidence="25">
    <location>
        <begin position="1799"/>
        <end position="1893"/>
    </location>
</feature>
<dbReference type="PROSITE" id="PS50894">
    <property type="entry name" value="HPT"/>
    <property type="match status" value="1"/>
</dbReference>
<gene>
    <name evidence="26" type="ORF">SAMN05660652_01352</name>
</gene>
<evidence type="ECO:0000256" key="14">
    <source>
        <dbReference type="ARBA" id="ARBA00058004"/>
    </source>
</evidence>
<dbReference type="Pfam" id="PF13426">
    <property type="entry name" value="PAS_9"/>
    <property type="match status" value="5"/>
</dbReference>
<evidence type="ECO:0000256" key="7">
    <source>
        <dbReference type="ARBA" id="ARBA00022692"/>
    </source>
</evidence>
<feature type="modified residue" description="4-aspartylphosphate" evidence="19">
    <location>
        <position position="1686"/>
    </location>
</feature>
<dbReference type="FunFam" id="3.30.565.10:FF:000010">
    <property type="entry name" value="Sensor histidine kinase RcsC"/>
    <property type="match status" value="1"/>
</dbReference>
<evidence type="ECO:0000256" key="9">
    <source>
        <dbReference type="ARBA" id="ARBA00022777"/>
    </source>
</evidence>
<keyword evidence="12" id="KW-0902">Two-component regulatory system</keyword>
<dbReference type="CDD" id="cd17546">
    <property type="entry name" value="REC_hyHK_CKI1_RcsC-like"/>
    <property type="match status" value="2"/>
</dbReference>
<dbReference type="PROSITE" id="PS50112">
    <property type="entry name" value="PAS"/>
    <property type="match status" value="4"/>
</dbReference>
<evidence type="ECO:0000256" key="15">
    <source>
        <dbReference type="ARBA" id="ARBA00064003"/>
    </source>
</evidence>
<dbReference type="Pfam" id="PF00072">
    <property type="entry name" value="Response_reg"/>
    <property type="match status" value="2"/>
</dbReference>
<feature type="domain" description="PAC" evidence="24">
    <location>
        <begin position="1051"/>
        <end position="1102"/>
    </location>
</feature>
<evidence type="ECO:0000256" key="13">
    <source>
        <dbReference type="ARBA" id="ARBA00023136"/>
    </source>
</evidence>
<dbReference type="CDD" id="cd00082">
    <property type="entry name" value="HisKA"/>
    <property type="match status" value="1"/>
</dbReference>
<dbReference type="PROSITE" id="PS50110">
    <property type="entry name" value="RESPONSE_REGULATORY"/>
    <property type="match status" value="2"/>
</dbReference>
<evidence type="ECO:0000256" key="1">
    <source>
        <dbReference type="ARBA" id="ARBA00000085"/>
    </source>
</evidence>
<dbReference type="CDD" id="cd00088">
    <property type="entry name" value="HPT"/>
    <property type="match status" value="1"/>
</dbReference>
<dbReference type="SUPFAM" id="SSF55781">
    <property type="entry name" value="GAF domain-like"/>
    <property type="match status" value="1"/>
</dbReference>
<evidence type="ECO:0000256" key="18">
    <source>
        <dbReference type="PROSITE-ProRule" id="PRU00110"/>
    </source>
</evidence>
<dbReference type="PROSITE" id="PS50113">
    <property type="entry name" value="PAC"/>
    <property type="match status" value="5"/>
</dbReference>
<dbReference type="InterPro" id="IPR003594">
    <property type="entry name" value="HATPase_dom"/>
</dbReference>
<evidence type="ECO:0000313" key="26">
    <source>
        <dbReference type="EMBL" id="SDH18945.1"/>
    </source>
</evidence>
<evidence type="ECO:0000256" key="17">
    <source>
        <dbReference type="ARBA" id="ARBA00070152"/>
    </source>
</evidence>
<dbReference type="InterPro" id="IPR029016">
    <property type="entry name" value="GAF-like_dom_sf"/>
</dbReference>
<dbReference type="RefSeq" id="WP_091935765.1">
    <property type="nucleotide sequence ID" value="NZ_FNCY01000004.1"/>
</dbReference>
<feature type="domain" description="Response regulatory" evidence="22">
    <location>
        <begin position="1485"/>
        <end position="1606"/>
    </location>
</feature>
<feature type="domain" description="PAS" evidence="23">
    <location>
        <begin position="712"/>
        <end position="758"/>
    </location>
</feature>
<dbReference type="GO" id="GO:0000155">
    <property type="term" value="F:phosphorelay sensor kinase activity"/>
    <property type="evidence" value="ECO:0007669"/>
    <property type="project" value="InterPro"/>
</dbReference>
<feature type="domain" description="Histidine kinase" evidence="21">
    <location>
        <begin position="1246"/>
        <end position="1467"/>
    </location>
</feature>
<evidence type="ECO:0000256" key="11">
    <source>
        <dbReference type="ARBA" id="ARBA00022989"/>
    </source>
</evidence>
<keyword evidence="6" id="KW-0808">Transferase</keyword>
<dbReference type="CDD" id="cd00130">
    <property type="entry name" value="PAS"/>
    <property type="match status" value="5"/>
</dbReference>
<dbReference type="InterPro" id="IPR003661">
    <property type="entry name" value="HisK_dim/P_dom"/>
</dbReference>
<feature type="domain" description="PAC" evidence="24">
    <location>
        <begin position="1177"/>
        <end position="1228"/>
    </location>
</feature>
<keyword evidence="10" id="KW-0067">ATP-binding</keyword>
<dbReference type="SMART" id="SM00065">
    <property type="entry name" value="GAF"/>
    <property type="match status" value="1"/>
</dbReference>
<dbReference type="Gene3D" id="3.30.565.10">
    <property type="entry name" value="Histidine kinase-like ATPase, C-terminal domain"/>
    <property type="match status" value="1"/>
</dbReference>
<keyword evidence="4" id="KW-1003">Cell membrane</keyword>
<dbReference type="InterPro" id="IPR036890">
    <property type="entry name" value="HATPase_C_sf"/>
</dbReference>
<evidence type="ECO:0000256" key="16">
    <source>
        <dbReference type="ARBA" id="ARBA00068150"/>
    </source>
</evidence>
<evidence type="ECO:0000256" key="8">
    <source>
        <dbReference type="ARBA" id="ARBA00022741"/>
    </source>
</evidence>
<keyword evidence="8" id="KW-0547">Nucleotide-binding</keyword>
<evidence type="ECO:0000259" key="25">
    <source>
        <dbReference type="PROSITE" id="PS50894"/>
    </source>
</evidence>
<dbReference type="InterPro" id="IPR003018">
    <property type="entry name" value="GAF"/>
</dbReference>
<dbReference type="SMART" id="SM00388">
    <property type="entry name" value="HisKA"/>
    <property type="match status" value="1"/>
</dbReference>
<evidence type="ECO:0000256" key="10">
    <source>
        <dbReference type="ARBA" id="ARBA00022840"/>
    </source>
</evidence>
<feature type="domain" description="PAC" evidence="24">
    <location>
        <begin position="783"/>
        <end position="837"/>
    </location>
</feature>
<dbReference type="EMBL" id="FNCY01000004">
    <property type="protein sequence ID" value="SDH18945.1"/>
    <property type="molecule type" value="Genomic_DNA"/>
</dbReference>
<dbReference type="InterPro" id="IPR000700">
    <property type="entry name" value="PAS-assoc_C"/>
</dbReference>
<evidence type="ECO:0000256" key="19">
    <source>
        <dbReference type="PROSITE-ProRule" id="PRU00169"/>
    </source>
</evidence>
<dbReference type="SMART" id="SM00387">
    <property type="entry name" value="HATPase_c"/>
    <property type="match status" value="1"/>
</dbReference>
<dbReference type="Gene3D" id="1.10.287.130">
    <property type="match status" value="1"/>
</dbReference>
<feature type="modified residue" description="Phosphohistidine" evidence="18">
    <location>
        <position position="1838"/>
    </location>
</feature>
<comment type="subunit">
    <text evidence="15">At low DSF concentrations, interacts with RpfF.</text>
</comment>
<comment type="subcellular location">
    <subcellularLocation>
        <location evidence="2">Cell membrane</location>
        <topology evidence="2">Multi-pass membrane protein</topology>
    </subcellularLocation>
</comment>
<dbReference type="SUPFAM" id="SSF52172">
    <property type="entry name" value="CheY-like"/>
    <property type="match status" value="2"/>
</dbReference>
<dbReference type="SMART" id="SM00091">
    <property type="entry name" value="PAS"/>
    <property type="match status" value="5"/>
</dbReference>
<evidence type="ECO:0000259" key="21">
    <source>
        <dbReference type="PROSITE" id="PS50109"/>
    </source>
</evidence>
<dbReference type="InterPro" id="IPR000014">
    <property type="entry name" value="PAS"/>
</dbReference>
<dbReference type="InterPro" id="IPR008207">
    <property type="entry name" value="Sig_transdc_His_kin_Hpt_dom"/>
</dbReference>
<dbReference type="SUPFAM" id="SSF47384">
    <property type="entry name" value="Homodimeric domain of signal transducing histidine kinase"/>
    <property type="match status" value="1"/>
</dbReference>
<keyword evidence="7 20" id="KW-0812">Transmembrane</keyword>
<keyword evidence="27" id="KW-1185">Reference proteome</keyword>
<dbReference type="CDD" id="cd16922">
    <property type="entry name" value="HATPase_EvgS-ArcB-TorS-like"/>
    <property type="match status" value="1"/>
</dbReference>
<feature type="domain" description="PAC" evidence="24">
    <location>
        <begin position="665"/>
        <end position="715"/>
    </location>
</feature>
<evidence type="ECO:0000256" key="20">
    <source>
        <dbReference type="SAM" id="Phobius"/>
    </source>
</evidence>
<evidence type="ECO:0000256" key="5">
    <source>
        <dbReference type="ARBA" id="ARBA00022553"/>
    </source>
</evidence>
<dbReference type="STRING" id="83767.SAMN05660652_01352"/>
<keyword evidence="5 19" id="KW-0597">Phosphoprotein</keyword>
<evidence type="ECO:0000256" key="2">
    <source>
        <dbReference type="ARBA" id="ARBA00004651"/>
    </source>
</evidence>
<dbReference type="SMART" id="SM00086">
    <property type="entry name" value="PAC"/>
    <property type="match status" value="5"/>
</dbReference>
<dbReference type="InterPro" id="IPR035965">
    <property type="entry name" value="PAS-like_dom_sf"/>
</dbReference>
<dbReference type="PANTHER" id="PTHR45339:SF1">
    <property type="entry name" value="HYBRID SIGNAL TRANSDUCTION HISTIDINE KINASE J"/>
    <property type="match status" value="1"/>
</dbReference>
<evidence type="ECO:0000256" key="4">
    <source>
        <dbReference type="ARBA" id="ARBA00022475"/>
    </source>
</evidence>
<keyword evidence="13 20" id="KW-0472">Membrane</keyword>
<dbReference type="PROSITE" id="PS50109">
    <property type="entry name" value="HIS_KIN"/>
    <property type="match status" value="1"/>
</dbReference>
<dbReference type="InterPro" id="IPR005467">
    <property type="entry name" value="His_kinase_dom"/>
</dbReference>
<keyword evidence="11 20" id="KW-1133">Transmembrane helix</keyword>
<dbReference type="InterPro" id="IPR001610">
    <property type="entry name" value="PAC"/>
</dbReference>
<dbReference type="InterPro" id="IPR004358">
    <property type="entry name" value="Sig_transdc_His_kin-like_C"/>
</dbReference>
<proteinExistence type="predicted"/>
<accession>A0A1G8AD54</accession>
<dbReference type="EC" id="2.7.13.3" evidence="3"/>
<feature type="domain" description="Response regulatory" evidence="22">
    <location>
        <begin position="1632"/>
        <end position="1753"/>
    </location>
</feature>
<protein>
    <recommendedName>
        <fullName evidence="16">Sensory/regulatory protein RpfC</fullName>
        <ecNumber evidence="3">2.7.13.3</ecNumber>
    </recommendedName>
    <alternativeName>
        <fullName evidence="17">Virulence sensor protein BvgS</fullName>
    </alternativeName>
</protein>
<dbReference type="OrthoDB" id="5290456at2"/>
<dbReference type="InterPro" id="IPR011006">
    <property type="entry name" value="CheY-like_superfamily"/>
</dbReference>
<dbReference type="Pfam" id="PF01627">
    <property type="entry name" value="Hpt"/>
    <property type="match status" value="1"/>
</dbReference>
<evidence type="ECO:0000259" key="22">
    <source>
        <dbReference type="PROSITE" id="PS50110"/>
    </source>
</evidence>